<dbReference type="Gene3D" id="3.40.525.10">
    <property type="entry name" value="CRAL-TRIO lipid binding domain"/>
    <property type="match status" value="1"/>
</dbReference>
<dbReference type="SMART" id="SM01100">
    <property type="entry name" value="CRAL_TRIO_N"/>
    <property type="match status" value="1"/>
</dbReference>
<dbReference type="GO" id="GO:0005737">
    <property type="term" value="C:cytoplasm"/>
    <property type="evidence" value="ECO:0007669"/>
    <property type="project" value="TreeGrafter"/>
</dbReference>
<dbReference type="AlphaFoldDB" id="A0A7K7L7F4"/>
<name>A0A7K7L7F4_9AVES</name>
<dbReference type="PROSITE" id="PS50191">
    <property type="entry name" value="CRAL_TRIO"/>
    <property type="match status" value="1"/>
</dbReference>
<feature type="non-terminal residue" evidence="2">
    <location>
        <position position="1"/>
    </location>
</feature>
<evidence type="ECO:0000313" key="3">
    <source>
        <dbReference type="Proteomes" id="UP000525565"/>
    </source>
</evidence>
<reference evidence="2 3" key="1">
    <citation type="submission" date="2019-09" db="EMBL/GenBank/DDBJ databases">
        <title>Bird 10,000 Genomes (B10K) Project - Family phase.</title>
        <authorList>
            <person name="Zhang G."/>
        </authorList>
    </citation>
    <scope>NUCLEOTIDE SEQUENCE [LARGE SCALE GENOMIC DNA]</scope>
    <source>
        <strain evidence="2">OUT-0051</strain>
        <tissue evidence="2">Kidney</tissue>
    </source>
</reference>
<dbReference type="PANTHER" id="PTHR23324:SF83">
    <property type="entry name" value="SEC14-LIKE PROTEIN 2"/>
    <property type="match status" value="1"/>
</dbReference>
<dbReference type="InterPro" id="IPR036273">
    <property type="entry name" value="CRAL/TRIO_N_dom_sf"/>
</dbReference>
<evidence type="ECO:0000313" key="2">
    <source>
        <dbReference type="EMBL" id="NWZ26847.1"/>
    </source>
</evidence>
<dbReference type="InterPro" id="IPR036865">
    <property type="entry name" value="CRAL-TRIO_dom_sf"/>
</dbReference>
<organism evidence="2 3">
    <name type="scientific">Asarcornis scutulata</name>
    <dbReference type="NCBI Taxonomy" id="75869"/>
    <lineage>
        <taxon>Eukaryota</taxon>
        <taxon>Metazoa</taxon>
        <taxon>Chordata</taxon>
        <taxon>Craniata</taxon>
        <taxon>Vertebrata</taxon>
        <taxon>Euteleostomi</taxon>
        <taxon>Archelosauria</taxon>
        <taxon>Archosauria</taxon>
        <taxon>Dinosauria</taxon>
        <taxon>Saurischia</taxon>
        <taxon>Theropoda</taxon>
        <taxon>Coelurosauria</taxon>
        <taxon>Aves</taxon>
        <taxon>Neognathae</taxon>
        <taxon>Galloanserae</taxon>
        <taxon>Anseriformes</taxon>
        <taxon>Anatidae</taxon>
        <taxon>Anatinae</taxon>
        <taxon>Asarcornis</taxon>
    </lineage>
</organism>
<evidence type="ECO:0000259" key="1">
    <source>
        <dbReference type="PROSITE" id="PS50191"/>
    </source>
</evidence>
<accession>A0A7K7L7F4</accession>
<dbReference type="SUPFAM" id="SSF46938">
    <property type="entry name" value="CRAL/TRIO N-terminal domain"/>
    <property type="match status" value="1"/>
</dbReference>
<feature type="non-terminal residue" evidence="2">
    <location>
        <position position="312"/>
    </location>
</feature>
<dbReference type="SMART" id="SM00516">
    <property type="entry name" value="SEC14"/>
    <property type="match status" value="1"/>
</dbReference>
<comment type="caution">
    <text evidence="2">The sequence shown here is derived from an EMBL/GenBank/DDBJ whole genome shotgun (WGS) entry which is preliminary data.</text>
</comment>
<keyword evidence="3" id="KW-1185">Reference proteome</keyword>
<dbReference type="Pfam" id="PF00650">
    <property type="entry name" value="CRAL_TRIO"/>
    <property type="match status" value="2"/>
</dbReference>
<dbReference type="SUPFAM" id="SSF52087">
    <property type="entry name" value="CRAL/TRIO domain"/>
    <property type="match status" value="2"/>
</dbReference>
<dbReference type="InterPro" id="IPR051064">
    <property type="entry name" value="SEC14/CRAL-TRIO_domain"/>
</dbReference>
<sequence>APSFSPQFRENLKDVLPSLPSQDDYFLLKWLRARCFDLPKSEAMLRKVRGPRRWEEPHRGVPPQVIRKYMSGGMCGYDREGSPIWYEIIGPLDAKGLLFSASKQDLLKNKFRDCELLRHECEKQSQKLGKKIEMVLMVYDCEGLGLKHLWKPAVEAYGELLSMFEENYPESLKRLFIVKGESSAGYAAGRDALRPPLTPGSAPSPPAPKIFPVAYNLVKHFLSEDTRKKVVVLGSDWKEVLQKYIDPAEIPVEYGGMLTDPDGDPKCPSKINYGGDVPPRYYVRDQLTQPYEHTVVVNRGSSHQVEYEILVP</sequence>
<protein>
    <submittedName>
        <fullName evidence="2">S14L2 protein</fullName>
    </submittedName>
</protein>
<gene>
    <name evidence="2" type="primary">Sec14l2</name>
    <name evidence="2" type="ORF">ASASCU_R13711</name>
</gene>
<dbReference type="InterPro" id="IPR001251">
    <property type="entry name" value="CRAL-TRIO_dom"/>
</dbReference>
<dbReference type="InterPro" id="IPR011074">
    <property type="entry name" value="CRAL/TRIO_N_dom"/>
</dbReference>
<feature type="domain" description="CRAL-TRIO" evidence="1">
    <location>
        <begin position="62"/>
        <end position="262"/>
    </location>
</feature>
<dbReference type="CDD" id="cd00170">
    <property type="entry name" value="SEC14"/>
    <property type="match status" value="1"/>
</dbReference>
<dbReference type="EMBL" id="VZSO01000223">
    <property type="protein sequence ID" value="NWZ26847.1"/>
    <property type="molecule type" value="Genomic_DNA"/>
</dbReference>
<dbReference type="PANTHER" id="PTHR23324">
    <property type="entry name" value="SEC14 RELATED PROTEIN"/>
    <property type="match status" value="1"/>
</dbReference>
<dbReference type="Proteomes" id="UP000525565">
    <property type="component" value="Unassembled WGS sequence"/>
</dbReference>
<proteinExistence type="predicted"/>